<feature type="transmembrane region" description="Helical" evidence="5">
    <location>
        <begin position="45"/>
        <end position="65"/>
    </location>
</feature>
<gene>
    <name evidence="8" type="primary">LOC111119910</name>
</gene>
<dbReference type="RefSeq" id="XP_022316193.1">
    <property type="nucleotide sequence ID" value="XM_022460485.1"/>
</dbReference>
<feature type="domain" description="Amino acid transporter transmembrane" evidence="6">
    <location>
        <begin position="270"/>
        <end position="600"/>
    </location>
</feature>
<feature type="transmembrane region" description="Helical" evidence="5">
    <location>
        <begin position="145"/>
        <end position="165"/>
    </location>
</feature>
<dbReference type="AlphaFoldDB" id="A0A8B8CK26"/>
<protein>
    <submittedName>
        <fullName evidence="8">Amino acid transporter AVT3A-like isoform X1</fullName>
    </submittedName>
</protein>
<evidence type="ECO:0000313" key="7">
    <source>
        <dbReference type="Proteomes" id="UP000694844"/>
    </source>
</evidence>
<name>A0A8B8CK26_CRAVI</name>
<keyword evidence="7" id="KW-1185">Reference proteome</keyword>
<dbReference type="PANTHER" id="PTHR22950">
    <property type="entry name" value="AMINO ACID TRANSPORTER"/>
    <property type="match status" value="1"/>
</dbReference>
<sequence>MTSQLSKSRPAWQSYVADFANMLKAFIGSNYLTVSYAFLQSGLGLGFGGLILIALVTDHCCHLIVKTKYHAIRHVIQMYRAATQAQPQGASSSTRDSDAEMFSSDEDEDIVIYDVDEVSMMEQHMLKHMSYGDIGQISMGKFGRIIVNFCIAVTQFCFCVNYSIFLGNTVYSLFPSNVCNNGIANVDNVSVVAKVEPFCELRYLGLVQSSEIKPSKRSVESLANFSYTGDLSDSNESLPTLMPLTLLNGSVTGALLENISTTTEIPFANTTSISMSNITGEIIQSTAPDLKLLVLAPLPLFLVFALFRNVRKMGFVSVLANMSILLGSVSVFLYLVVDLQIHDTIVWMKWEGLPIFFGMVTAAFEGIGLIIPVESSMEGNRHNFAAFLHGAIGVLFVILGSFGVMGYLRFGEELNQMLNTNIPASSWVSVAVNICAILGVLLTFPLQIYPVIEMSEIFLFSEGAICGPRKKSSSLLDEESEGKESLLPDSSDKSFTALPISVAAHIPKSNAIWVPTWKRNTLRMFIVLTSTGLAILFRNSFALVAAFTGAIGSSLLAYILPCLFHLKLCRKDLPWLVCFKDSVIILLGVLCSIVSLYSVILQLVKNTTV</sequence>
<keyword evidence="2 5" id="KW-0812">Transmembrane</keyword>
<evidence type="ECO:0000313" key="8">
    <source>
        <dbReference type="RefSeq" id="XP_022316193.1"/>
    </source>
</evidence>
<evidence type="ECO:0000256" key="4">
    <source>
        <dbReference type="ARBA" id="ARBA00023136"/>
    </source>
</evidence>
<feature type="transmembrane region" description="Helical" evidence="5">
    <location>
        <begin position="290"/>
        <end position="307"/>
    </location>
</feature>
<dbReference type="InterPro" id="IPR013057">
    <property type="entry name" value="AA_transpt_TM"/>
</dbReference>
<dbReference type="KEGG" id="cvn:111119910"/>
<feature type="transmembrane region" description="Helical" evidence="5">
    <location>
        <begin position="543"/>
        <end position="564"/>
    </location>
</feature>
<dbReference type="GO" id="GO:0015179">
    <property type="term" value="F:L-amino acid transmembrane transporter activity"/>
    <property type="evidence" value="ECO:0007669"/>
    <property type="project" value="TreeGrafter"/>
</dbReference>
<dbReference type="GeneID" id="111119910"/>
<dbReference type="Proteomes" id="UP000694844">
    <property type="component" value="Chromosome 2"/>
</dbReference>
<dbReference type="GO" id="GO:0005774">
    <property type="term" value="C:vacuolar membrane"/>
    <property type="evidence" value="ECO:0007669"/>
    <property type="project" value="TreeGrafter"/>
</dbReference>
<organism evidence="7 8">
    <name type="scientific">Crassostrea virginica</name>
    <name type="common">Eastern oyster</name>
    <dbReference type="NCBI Taxonomy" id="6565"/>
    <lineage>
        <taxon>Eukaryota</taxon>
        <taxon>Metazoa</taxon>
        <taxon>Spiralia</taxon>
        <taxon>Lophotrochozoa</taxon>
        <taxon>Mollusca</taxon>
        <taxon>Bivalvia</taxon>
        <taxon>Autobranchia</taxon>
        <taxon>Pteriomorphia</taxon>
        <taxon>Ostreida</taxon>
        <taxon>Ostreoidea</taxon>
        <taxon>Ostreidae</taxon>
        <taxon>Crassostrea</taxon>
    </lineage>
</organism>
<feature type="transmembrane region" description="Helical" evidence="5">
    <location>
        <begin position="584"/>
        <end position="604"/>
    </location>
</feature>
<feature type="transmembrane region" description="Helical" evidence="5">
    <location>
        <begin position="314"/>
        <end position="335"/>
    </location>
</feature>
<keyword evidence="3 5" id="KW-1133">Transmembrane helix</keyword>
<keyword evidence="4 5" id="KW-0472">Membrane</keyword>
<dbReference type="OrthoDB" id="1684102at2759"/>
<feature type="transmembrane region" description="Helical" evidence="5">
    <location>
        <begin position="385"/>
        <end position="407"/>
    </location>
</feature>
<feature type="transmembrane region" description="Helical" evidence="5">
    <location>
        <begin position="427"/>
        <end position="449"/>
    </location>
</feature>
<evidence type="ECO:0000256" key="1">
    <source>
        <dbReference type="ARBA" id="ARBA00004141"/>
    </source>
</evidence>
<evidence type="ECO:0000256" key="3">
    <source>
        <dbReference type="ARBA" id="ARBA00022989"/>
    </source>
</evidence>
<feature type="domain" description="Amino acid transporter transmembrane" evidence="6">
    <location>
        <begin position="19"/>
        <end position="72"/>
    </location>
</feature>
<dbReference type="Pfam" id="PF01490">
    <property type="entry name" value="Aa_trans"/>
    <property type="match status" value="3"/>
</dbReference>
<accession>A0A8B8CK26</accession>
<proteinExistence type="predicted"/>
<dbReference type="PANTHER" id="PTHR22950:SF700">
    <property type="entry name" value="AMINO ACID TRANSPORTER TRANSMEMBRANE DOMAIN-CONTAINING PROTEIN"/>
    <property type="match status" value="1"/>
</dbReference>
<feature type="transmembrane region" description="Helical" evidence="5">
    <location>
        <begin position="355"/>
        <end position="373"/>
    </location>
</feature>
<reference evidence="8" key="1">
    <citation type="submission" date="2025-08" db="UniProtKB">
        <authorList>
            <consortium name="RefSeq"/>
        </authorList>
    </citation>
    <scope>IDENTIFICATION</scope>
    <source>
        <tissue evidence="8">Whole sample</tissue>
    </source>
</reference>
<evidence type="ECO:0000256" key="2">
    <source>
        <dbReference type="ARBA" id="ARBA00022692"/>
    </source>
</evidence>
<evidence type="ECO:0000256" key="5">
    <source>
        <dbReference type="SAM" id="Phobius"/>
    </source>
</evidence>
<evidence type="ECO:0000259" key="6">
    <source>
        <dbReference type="Pfam" id="PF01490"/>
    </source>
</evidence>
<feature type="domain" description="Amino acid transporter transmembrane" evidence="6">
    <location>
        <begin position="127"/>
        <end position="190"/>
    </location>
</feature>
<comment type="subcellular location">
    <subcellularLocation>
        <location evidence="1">Membrane</location>
        <topology evidence="1">Multi-pass membrane protein</topology>
    </subcellularLocation>
</comment>